<dbReference type="PROSITE" id="PS50931">
    <property type="entry name" value="HTH_LYSR"/>
    <property type="match status" value="1"/>
</dbReference>
<dbReference type="GO" id="GO:0032993">
    <property type="term" value="C:protein-DNA complex"/>
    <property type="evidence" value="ECO:0007669"/>
    <property type="project" value="TreeGrafter"/>
</dbReference>
<accession>A0A1U7H7C8</accession>
<name>A0A1U7H7C8_9CYAN</name>
<evidence type="ECO:0000256" key="2">
    <source>
        <dbReference type="ARBA" id="ARBA00023015"/>
    </source>
</evidence>
<dbReference type="InterPro" id="IPR005119">
    <property type="entry name" value="LysR_subst-bd"/>
</dbReference>
<dbReference type="PANTHER" id="PTHR30346">
    <property type="entry name" value="TRANSCRIPTIONAL DUAL REGULATOR HCAR-RELATED"/>
    <property type="match status" value="1"/>
</dbReference>
<reference evidence="6 7" key="1">
    <citation type="submission" date="2016-11" db="EMBL/GenBank/DDBJ databases">
        <title>Draft Genome Sequences of Nine Cyanobacterial Strains from Diverse Habitats.</title>
        <authorList>
            <person name="Zhu T."/>
            <person name="Hou S."/>
            <person name="Lu X."/>
            <person name="Hess W.R."/>
        </authorList>
    </citation>
    <scope>NUCLEOTIDE SEQUENCE [LARGE SCALE GENOMIC DNA]</scope>
    <source>
        <strain evidence="6 7">NIES-593</strain>
    </source>
</reference>
<evidence type="ECO:0000256" key="1">
    <source>
        <dbReference type="ARBA" id="ARBA00009437"/>
    </source>
</evidence>
<keyword evidence="3" id="KW-0238">DNA-binding</keyword>
<dbReference type="PRINTS" id="PR00039">
    <property type="entry name" value="HTHLYSR"/>
</dbReference>
<dbReference type="Gene3D" id="3.40.190.10">
    <property type="entry name" value="Periplasmic binding protein-like II"/>
    <property type="match status" value="2"/>
</dbReference>
<keyword evidence="2" id="KW-0805">Transcription regulation</keyword>
<evidence type="ECO:0000256" key="3">
    <source>
        <dbReference type="ARBA" id="ARBA00023125"/>
    </source>
</evidence>
<comment type="caution">
    <text evidence="6">The sequence shown here is derived from an EMBL/GenBank/DDBJ whole genome shotgun (WGS) entry which is preliminary data.</text>
</comment>
<dbReference type="GO" id="GO:0003677">
    <property type="term" value="F:DNA binding"/>
    <property type="evidence" value="ECO:0007669"/>
    <property type="project" value="UniProtKB-KW"/>
</dbReference>
<evidence type="ECO:0000256" key="4">
    <source>
        <dbReference type="ARBA" id="ARBA00023163"/>
    </source>
</evidence>
<dbReference type="EMBL" id="MRCB01000055">
    <property type="protein sequence ID" value="OKH17951.1"/>
    <property type="molecule type" value="Genomic_DNA"/>
</dbReference>
<dbReference type="STRING" id="1921803.NIES593_22590"/>
<dbReference type="SUPFAM" id="SSF46785">
    <property type="entry name" value="Winged helix' DNA-binding domain"/>
    <property type="match status" value="1"/>
</dbReference>
<dbReference type="SUPFAM" id="SSF53850">
    <property type="entry name" value="Periplasmic binding protein-like II"/>
    <property type="match status" value="1"/>
</dbReference>
<evidence type="ECO:0000313" key="7">
    <source>
        <dbReference type="Proteomes" id="UP000186868"/>
    </source>
</evidence>
<dbReference type="CDD" id="cd08414">
    <property type="entry name" value="PBP2_LTTR_aromatics_like"/>
    <property type="match status" value="1"/>
</dbReference>
<proteinExistence type="inferred from homology"/>
<evidence type="ECO:0000259" key="5">
    <source>
        <dbReference type="PROSITE" id="PS50931"/>
    </source>
</evidence>
<protein>
    <submittedName>
        <fullName evidence="6">LysR family transcriptional regulator</fullName>
    </submittedName>
</protein>
<keyword evidence="7" id="KW-1185">Reference proteome</keyword>
<dbReference type="RefSeq" id="WP_073601733.1">
    <property type="nucleotide sequence ID" value="NZ_MRCB01000055.1"/>
</dbReference>
<keyword evidence="4" id="KW-0804">Transcription</keyword>
<dbReference type="Gene3D" id="1.10.10.10">
    <property type="entry name" value="Winged helix-like DNA-binding domain superfamily/Winged helix DNA-binding domain"/>
    <property type="match status" value="1"/>
</dbReference>
<dbReference type="InterPro" id="IPR036390">
    <property type="entry name" value="WH_DNA-bd_sf"/>
</dbReference>
<dbReference type="InterPro" id="IPR000847">
    <property type="entry name" value="LysR_HTH_N"/>
</dbReference>
<dbReference type="Proteomes" id="UP000186868">
    <property type="component" value="Unassembled WGS sequence"/>
</dbReference>
<dbReference type="Pfam" id="PF03466">
    <property type="entry name" value="LysR_substrate"/>
    <property type="match status" value="1"/>
</dbReference>
<dbReference type="PANTHER" id="PTHR30346:SF0">
    <property type="entry name" value="HCA OPERON TRANSCRIPTIONAL ACTIVATOR HCAR"/>
    <property type="match status" value="1"/>
</dbReference>
<dbReference type="GO" id="GO:0003700">
    <property type="term" value="F:DNA-binding transcription factor activity"/>
    <property type="evidence" value="ECO:0007669"/>
    <property type="project" value="InterPro"/>
</dbReference>
<comment type="similarity">
    <text evidence="1">Belongs to the LysR transcriptional regulatory family.</text>
</comment>
<dbReference type="OrthoDB" id="9803735at2"/>
<feature type="domain" description="HTH lysR-type" evidence="5">
    <location>
        <begin position="1"/>
        <end position="58"/>
    </location>
</feature>
<gene>
    <name evidence="6" type="ORF">NIES593_22590</name>
</gene>
<dbReference type="Pfam" id="PF00126">
    <property type="entry name" value="HTH_1"/>
    <property type="match status" value="1"/>
</dbReference>
<evidence type="ECO:0000313" key="6">
    <source>
        <dbReference type="EMBL" id="OKH17951.1"/>
    </source>
</evidence>
<dbReference type="AlphaFoldDB" id="A0A1U7H7C8"/>
<organism evidence="6 7">
    <name type="scientific">Hydrococcus rivularis NIES-593</name>
    <dbReference type="NCBI Taxonomy" id="1921803"/>
    <lineage>
        <taxon>Bacteria</taxon>
        <taxon>Bacillati</taxon>
        <taxon>Cyanobacteriota</taxon>
        <taxon>Cyanophyceae</taxon>
        <taxon>Pleurocapsales</taxon>
        <taxon>Hydrococcaceae</taxon>
        <taxon>Hydrococcus</taxon>
    </lineage>
</organism>
<dbReference type="InterPro" id="IPR036388">
    <property type="entry name" value="WH-like_DNA-bd_sf"/>
</dbReference>
<sequence>MELRHLRYFVAVAEELNFSRAAEKLHIAQPPLSQQIQDLEAELGVQLFERTKRRVELTEAGKIFLAEVEKVFEQVHQAVKAAQRASRGEVGKLAIGLNSSATYSVLPDLLRQFRQHCPDVELILQELTTSQQLEKLQQNQIDLGLLYLPVDTSELKVVSVLKEPLMVALPETHPLADRAEIAIAQLIDEPLILPPPRLGEGLYSQIMRFFDGIGFHPKVTQTATLVQTAIALVAGGVGIALVPASLQNLKRASVVYRTIAPTAPEVEIALAWRQNNLSPVLQRFVELVL</sequence>
<dbReference type="FunFam" id="1.10.10.10:FF:000001">
    <property type="entry name" value="LysR family transcriptional regulator"/>
    <property type="match status" value="1"/>
</dbReference>